<feature type="region of interest" description="Disordered" evidence="1">
    <location>
        <begin position="87"/>
        <end position="111"/>
    </location>
</feature>
<keyword evidence="3" id="KW-1185">Reference proteome</keyword>
<evidence type="ECO:0000313" key="3">
    <source>
        <dbReference type="Proteomes" id="UP000027135"/>
    </source>
</evidence>
<dbReference type="OrthoDB" id="8191837at2759"/>
<proteinExistence type="predicted"/>
<dbReference type="EMBL" id="KK852446">
    <property type="protein sequence ID" value="KDR23741.1"/>
    <property type="molecule type" value="Genomic_DNA"/>
</dbReference>
<evidence type="ECO:0000313" key="2">
    <source>
        <dbReference type="EMBL" id="KDR23741.1"/>
    </source>
</evidence>
<dbReference type="InParanoid" id="A0A067RIR1"/>
<organism evidence="2 3">
    <name type="scientific">Zootermopsis nevadensis</name>
    <name type="common">Dampwood termite</name>
    <dbReference type="NCBI Taxonomy" id="136037"/>
    <lineage>
        <taxon>Eukaryota</taxon>
        <taxon>Metazoa</taxon>
        <taxon>Ecdysozoa</taxon>
        <taxon>Arthropoda</taxon>
        <taxon>Hexapoda</taxon>
        <taxon>Insecta</taxon>
        <taxon>Pterygota</taxon>
        <taxon>Neoptera</taxon>
        <taxon>Polyneoptera</taxon>
        <taxon>Dictyoptera</taxon>
        <taxon>Blattodea</taxon>
        <taxon>Blattoidea</taxon>
        <taxon>Termitoidae</taxon>
        <taxon>Termopsidae</taxon>
        <taxon>Zootermopsis</taxon>
    </lineage>
</organism>
<feature type="region of interest" description="Disordered" evidence="1">
    <location>
        <begin position="40"/>
        <end position="70"/>
    </location>
</feature>
<name>A0A067RIR1_ZOONE</name>
<protein>
    <submittedName>
        <fullName evidence="2">Uncharacterized protein</fullName>
    </submittedName>
</protein>
<gene>
    <name evidence="2" type="ORF">L798_06027</name>
</gene>
<reference evidence="2 3" key="1">
    <citation type="journal article" date="2014" name="Nat. Commun.">
        <title>Molecular traces of alternative social organization in a termite genome.</title>
        <authorList>
            <person name="Terrapon N."/>
            <person name="Li C."/>
            <person name="Robertson H.M."/>
            <person name="Ji L."/>
            <person name="Meng X."/>
            <person name="Booth W."/>
            <person name="Chen Z."/>
            <person name="Childers C.P."/>
            <person name="Glastad K.M."/>
            <person name="Gokhale K."/>
            <person name="Gowin J."/>
            <person name="Gronenberg W."/>
            <person name="Hermansen R.A."/>
            <person name="Hu H."/>
            <person name="Hunt B.G."/>
            <person name="Huylmans A.K."/>
            <person name="Khalil S.M."/>
            <person name="Mitchell R.D."/>
            <person name="Munoz-Torres M.C."/>
            <person name="Mustard J.A."/>
            <person name="Pan H."/>
            <person name="Reese J.T."/>
            <person name="Scharf M.E."/>
            <person name="Sun F."/>
            <person name="Vogel H."/>
            <person name="Xiao J."/>
            <person name="Yang W."/>
            <person name="Yang Z."/>
            <person name="Yang Z."/>
            <person name="Zhou J."/>
            <person name="Zhu J."/>
            <person name="Brent C.S."/>
            <person name="Elsik C.G."/>
            <person name="Goodisman M.A."/>
            <person name="Liberles D.A."/>
            <person name="Roe R.M."/>
            <person name="Vargo E.L."/>
            <person name="Vilcinskas A."/>
            <person name="Wang J."/>
            <person name="Bornberg-Bauer E."/>
            <person name="Korb J."/>
            <person name="Zhang G."/>
            <person name="Liebig J."/>
        </authorList>
    </citation>
    <scope>NUCLEOTIDE SEQUENCE [LARGE SCALE GENOMIC DNA]</scope>
    <source>
        <tissue evidence="2">Whole organism</tissue>
    </source>
</reference>
<evidence type="ECO:0000256" key="1">
    <source>
        <dbReference type="SAM" id="MobiDB-lite"/>
    </source>
</evidence>
<dbReference type="Proteomes" id="UP000027135">
    <property type="component" value="Unassembled WGS sequence"/>
</dbReference>
<sequence length="254" mass="28328">MQESIFDIFGSRLTSLQPTVRPLPSNTFQTVKGEDNVRLKASSVSGHPSSKKALGDVGNKMKSFPDSQESRKLLSANYDQENYFPQPLYKTPLSNKKPVAPNKETPSLKSTVRTPLSDVKTVSSVSKQSFQNSSESTVLKSGSKNLLLSEISLFEDLMNGDAKDLSWMQPDDVEVYEPVDNYEDIIPNSLRPSEEDIQRVVRFWDMHTDPLESDFEIGPFLPVIEELDDGFGQVPFPDVSFDDDVPPVPVPPTD</sequence>
<dbReference type="AlphaFoldDB" id="A0A067RIR1"/>
<accession>A0A067RIR1</accession>